<evidence type="ECO:0000256" key="2">
    <source>
        <dbReference type="ARBA" id="ARBA00022737"/>
    </source>
</evidence>
<reference evidence="5 6" key="1">
    <citation type="journal article" name="Sci. Rep.">
        <title>Genome-scale phylogenetic analyses confirm Olpidium as the closest living zoosporic fungus to the non-flagellated, terrestrial fungi.</title>
        <authorList>
            <person name="Chang Y."/>
            <person name="Rochon D."/>
            <person name="Sekimoto S."/>
            <person name="Wang Y."/>
            <person name="Chovatia M."/>
            <person name="Sandor L."/>
            <person name="Salamov A."/>
            <person name="Grigoriev I.V."/>
            <person name="Stajich J.E."/>
            <person name="Spatafora J.W."/>
        </authorList>
    </citation>
    <scope>NUCLEOTIDE SEQUENCE [LARGE SCALE GENOMIC DNA]</scope>
    <source>
        <strain evidence="5">S191</strain>
    </source>
</reference>
<dbReference type="SUPFAM" id="SSF50978">
    <property type="entry name" value="WD40 repeat-like"/>
    <property type="match status" value="1"/>
</dbReference>
<dbReference type="SMART" id="SM00320">
    <property type="entry name" value="WD40"/>
    <property type="match status" value="9"/>
</dbReference>
<feature type="repeat" description="WD" evidence="3">
    <location>
        <begin position="214"/>
        <end position="237"/>
    </location>
</feature>
<keyword evidence="2" id="KW-0677">Repeat</keyword>
<dbReference type="GO" id="GO:0030490">
    <property type="term" value="P:maturation of SSU-rRNA"/>
    <property type="evidence" value="ECO:0007669"/>
    <property type="project" value="TreeGrafter"/>
</dbReference>
<feature type="repeat" description="WD" evidence="3">
    <location>
        <begin position="58"/>
        <end position="99"/>
    </location>
</feature>
<dbReference type="PROSITE" id="PS00678">
    <property type="entry name" value="WD_REPEATS_1"/>
    <property type="match status" value="2"/>
</dbReference>
<dbReference type="PROSITE" id="PS50082">
    <property type="entry name" value="WD_REPEATS_2"/>
    <property type="match status" value="5"/>
</dbReference>
<gene>
    <name evidence="5" type="ORF">BJ554DRAFT_4185</name>
</gene>
<feature type="compositionally biased region" description="Basic and acidic residues" evidence="4">
    <location>
        <begin position="370"/>
        <end position="380"/>
    </location>
</feature>
<evidence type="ECO:0000256" key="1">
    <source>
        <dbReference type="ARBA" id="ARBA00022574"/>
    </source>
</evidence>
<dbReference type="InterPro" id="IPR051570">
    <property type="entry name" value="TBC1_cilium_biogenesis"/>
</dbReference>
<evidence type="ECO:0000313" key="5">
    <source>
        <dbReference type="EMBL" id="KAG5456154.1"/>
    </source>
</evidence>
<dbReference type="AlphaFoldDB" id="A0A8H7ZN28"/>
<dbReference type="GO" id="GO:0034388">
    <property type="term" value="C:Pwp2p-containing subcomplex of 90S preribosome"/>
    <property type="evidence" value="ECO:0007669"/>
    <property type="project" value="TreeGrafter"/>
</dbReference>
<feature type="compositionally biased region" description="Basic residues" evidence="4">
    <location>
        <begin position="359"/>
        <end position="369"/>
    </location>
</feature>
<dbReference type="InterPro" id="IPR019775">
    <property type="entry name" value="WD40_repeat_CS"/>
</dbReference>
<feature type="non-terminal residue" evidence="5">
    <location>
        <position position="661"/>
    </location>
</feature>
<dbReference type="GO" id="GO:0032040">
    <property type="term" value="C:small-subunit processome"/>
    <property type="evidence" value="ECO:0007669"/>
    <property type="project" value="TreeGrafter"/>
</dbReference>
<evidence type="ECO:0000313" key="6">
    <source>
        <dbReference type="Proteomes" id="UP000673691"/>
    </source>
</evidence>
<accession>A0A8H7ZN28</accession>
<name>A0A8H7ZN28_9FUNG</name>
<dbReference type="InterPro" id="IPR020472">
    <property type="entry name" value="WD40_PAC1"/>
</dbReference>
<dbReference type="Pfam" id="PF25172">
    <property type="entry name" value="Beta-prop_WDR3_2nd"/>
    <property type="match status" value="1"/>
</dbReference>
<evidence type="ECO:0000256" key="3">
    <source>
        <dbReference type="PROSITE-ProRule" id="PRU00221"/>
    </source>
</evidence>
<protein>
    <submittedName>
        <fullName evidence="5">WD40-repeat-containing domain protein</fullName>
    </submittedName>
</protein>
<dbReference type="Gene3D" id="2.130.10.10">
    <property type="entry name" value="YVTN repeat-like/Quinoprotein amine dehydrogenase"/>
    <property type="match status" value="3"/>
</dbReference>
<dbReference type="EMBL" id="JAEFCI010012185">
    <property type="protein sequence ID" value="KAG5456154.1"/>
    <property type="molecule type" value="Genomic_DNA"/>
</dbReference>
<dbReference type="PROSITE" id="PS50294">
    <property type="entry name" value="WD_REPEATS_REGION"/>
    <property type="match status" value="2"/>
</dbReference>
<proteinExistence type="predicted"/>
<dbReference type="GO" id="GO:0030515">
    <property type="term" value="F:snoRNA binding"/>
    <property type="evidence" value="ECO:0007669"/>
    <property type="project" value="TreeGrafter"/>
</dbReference>
<comment type="caution">
    <text evidence="5">The sequence shown here is derived from an EMBL/GenBank/DDBJ whole genome shotgun (WGS) entry which is preliminary data.</text>
</comment>
<keyword evidence="6" id="KW-1185">Reference proteome</keyword>
<dbReference type="InterPro" id="IPR015943">
    <property type="entry name" value="WD40/YVTN_repeat-like_dom_sf"/>
</dbReference>
<feature type="repeat" description="WD" evidence="3">
    <location>
        <begin position="238"/>
        <end position="272"/>
    </location>
</feature>
<dbReference type="OrthoDB" id="407922at2759"/>
<dbReference type="Pfam" id="PF00400">
    <property type="entry name" value="WD40"/>
    <property type="match status" value="3"/>
</dbReference>
<organism evidence="5 6">
    <name type="scientific">Olpidium bornovanus</name>
    <dbReference type="NCBI Taxonomy" id="278681"/>
    <lineage>
        <taxon>Eukaryota</taxon>
        <taxon>Fungi</taxon>
        <taxon>Fungi incertae sedis</taxon>
        <taxon>Olpidiomycota</taxon>
        <taxon>Olpidiomycotina</taxon>
        <taxon>Olpidiomycetes</taxon>
        <taxon>Olpidiales</taxon>
        <taxon>Olpidiaceae</taxon>
        <taxon>Olpidium</taxon>
    </lineage>
</organism>
<feature type="repeat" description="WD" evidence="3">
    <location>
        <begin position="541"/>
        <end position="575"/>
    </location>
</feature>
<dbReference type="PRINTS" id="PR00320">
    <property type="entry name" value="GPROTEINBRPT"/>
</dbReference>
<dbReference type="InterPro" id="IPR036322">
    <property type="entry name" value="WD40_repeat_dom_sf"/>
</dbReference>
<keyword evidence="1 3" id="KW-0853">WD repeat</keyword>
<sequence length="661" mass="71972">MVKSYLRYEPERFFGVVASSAGNAVFDSAGRHAIAPALEDVVVWDLKKGEAVATWHDSDNRGAEVTCVVRSPNGVDYAVGYADGSIRIWSRKTDHSRVTFNGHRGAVTALAFDRLGALLASGSKDTDLIVWDVVGETGLYRCEKRENVPSLAAGRPRGVVARSTRAAAARERKSLTLGSNQVTGIAFLPKPVLAAEEKEGKGEAPAEDLSAAGYLVSCSKDTLLKLWDLATQHCVETHVAHRSECWAMDVDPGRNYLVTGGGDAELKMWKLDREVLAGGVLNDAHERPGEDGEVAAAQPAGPENTVKRAIRFYGPVARMSRERVITLQIHPSGRYLGCQAADKAVEIFRVRTEEEVRRKMARRKKRQKEKSKEKAAKLGAEEPAAEGDADAGPPVVTANDELQHHQTVRAQGKVRSFDFAPVEDLARAGSIQILTSLTNNVLEVHSSSLPPKIKSEAMPEPECLYSIDRPGHRGDVRALALSSDDELLCSGSNGARKRSLNCGHTLTASFLPGNRHVIVGTKSGDLELYDIQSASLVEKIETAHDGAIWSLQVRPDKRGLVTGGADKDVKFWDFDMVEDVKGGVGSASSAAEGEILRDLGGKLSRRLFPRVFFERTLKMADDVLCVRYSPDQKLIAVALLDATVKVFFHDTLKFYLSLYGH</sequence>
<feature type="region of interest" description="Disordered" evidence="4">
    <location>
        <begin position="357"/>
        <end position="392"/>
    </location>
</feature>
<dbReference type="InterPro" id="IPR001680">
    <property type="entry name" value="WD40_rpt"/>
</dbReference>
<dbReference type="PANTHER" id="PTHR19853:SF0">
    <property type="entry name" value="WD REPEAT-CONTAINING PROTEIN 3"/>
    <property type="match status" value="1"/>
</dbReference>
<dbReference type="Proteomes" id="UP000673691">
    <property type="component" value="Unassembled WGS sequence"/>
</dbReference>
<evidence type="ECO:0000256" key="4">
    <source>
        <dbReference type="SAM" id="MobiDB-lite"/>
    </source>
</evidence>
<dbReference type="PANTHER" id="PTHR19853">
    <property type="entry name" value="WD REPEAT CONTAINING PROTEIN 3 WDR3"/>
    <property type="match status" value="1"/>
</dbReference>
<feature type="repeat" description="WD" evidence="3">
    <location>
        <begin position="100"/>
        <end position="133"/>
    </location>
</feature>